<dbReference type="InterPro" id="IPR000760">
    <property type="entry name" value="Inositol_monophosphatase-like"/>
</dbReference>
<sequence length="257" mass="28351">MQLQKEHYDAMDIARQAGKLLLSLQQRLETEGYPAKEIKAQGDKLSHNFILNELSKRYPHDPVLSEEGQDDKSRLESHRVWIIDPLDGTREFGEAGRSDWAVHVALALDGEPKSAAVALPACDLVLNTFAPPTLSPRISRRLRIVVSRTRAPQFVSALAQQLNAELIEMGSAGVKAMAVVRGEADVYIHAGGQFEWDSAAPVGVARSAGVYTSRINGTELKYNQPNPWLPDLLICRPEIADHILRVISLLIEKSTSS</sequence>
<dbReference type="PRINTS" id="PR00377">
    <property type="entry name" value="IMPHPHTASES"/>
</dbReference>
<gene>
    <name evidence="2" type="ORF">KDK_05210</name>
</gene>
<organism evidence="2 3">
    <name type="scientific">Dictyobacter kobayashii</name>
    <dbReference type="NCBI Taxonomy" id="2014872"/>
    <lineage>
        <taxon>Bacteria</taxon>
        <taxon>Bacillati</taxon>
        <taxon>Chloroflexota</taxon>
        <taxon>Ktedonobacteria</taxon>
        <taxon>Ktedonobacterales</taxon>
        <taxon>Dictyobacteraceae</taxon>
        <taxon>Dictyobacter</taxon>
    </lineage>
</organism>
<feature type="binding site" evidence="1">
    <location>
        <position position="66"/>
    </location>
    <ligand>
        <name>Mg(2+)</name>
        <dbReference type="ChEBI" id="CHEBI:18420"/>
        <label>1</label>
        <note>catalytic</note>
    </ligand>
</feature>
<dbReference type="GO" id="GO:0008441">
    <property type="term" value="F:3'(2'),5'-bisphosphate nucleotidase activity"/>
    <property type="evidence" value="ECO:0007669"/>
    <property type="project" value="TreeGrafter"/>
</dbReference>
<dbReference type="InterPro" id="IPR050725">
    <property type="entry name" value="CysQ/Inositol_MonoPase"/>
</dbReference>
<dbReference type="CDD" id="cd01638">
    <property type="entry name" value="CysQ"/>
    <property type="match status" value="1"/>
</dbReference>
<comment type="caution">
    <text evidence="2">The sequence shown here is derived from an EMBL/GenBank/DDBJ whole genome shotgun (WGS) entry which is preliminary data.</text>
</comment>
<dbReference type="RefSeq" id="WP_126548567.1">
    <property type="nucleotide sequence ID" value="NZ_BIFS01000001.1"/>
</dbReference>
<evidence type="ECO:0000313" key="3">
    <source>
        <dbReference type="Proteomes" id="UP000287188"/>
    </source>
</evidence>
<dbReference type="EMBL" id="BIFS01000001">
    <property type="protein sequence ID" value="GCE16721.1"/>
    <property type="molecule type" value="Genomic_DNA"/>
</dbReference>
<dbReference type="GO" id="GO:0000103">
    <property type="term" value="P:sulfate assimilation"/>
    <property type="evidence" value="ECO:0007669"/>
    <property type="project" value="TreeGrafter"/>
</dbReference>
<protein>
    <submittedName>
        <fullName evidence="2">3'(2'),5'-bisphosphate nucleotidase CysQ</fullName>
    </submittedName>
</protein>
<dbReference type="GO" id="GO:0050427">
    <property type="term" value="P:3'-phosphoadenosine 5'-phosphosulfate metabolic process"/>
    <property type="evidence" value="ECO:0007669"/>
    <property type="project" value="TreeGrafter"/>
</dbReference>
<dbReference type="Gene3D" id="3.30.540.10">
    <property type="entry name" value="Fructose-1,6-Bisphosphatase, subunit A, domain 1"/>
    <property type="match status" value="1"/>
</dbReference>
<dbReference type="GO" id="GO:0046872">
    <property type="term" value="F:metal ion binding"/>
    <property type="evidence" value="ECO:0007669"/>
    <property type="project" value="UniProtKB-KW"/>
</dbReference>
<dbReference type="Gene3D" id="3.40.190.80">
    <property type="match status" value="1"/>
</dbReference>
<keyword evidence="3" id="KW-1185">Reference proteome</keyword>
<dbReference type="OrthoDB" id="9772456at2"/>
<feature type="binding site" evidence="1">
    <location>
        <position position="87"/>
    </location>
    <ligand>
        <name>Mg(2+)</name>
        <dbReference type="ChEBI" id="CHEBI:18420"/>
        <label>1</label>
        <note>catalytic</note>
    </ligand>
</feature>
<keyword evidence="1" id="KW-0479">Metal-binding</keyword>
<reference evidence="3" key="1">
    <citation type="submission" date="2018-12" db="EMBL/GenBank/DDBJ databases">
        <title>Tengunoibacter tsumagoiensis gen. nov., sp. nov., Dictyobacter kobayashii sp. nov., D. alpinus sp. nov., and D. joshuensis sp. nov. and description of Dictyobacteraceae fam. nov. within the order Ktedonobacterales isolated from Tengu-no-mugimeshi.</title>
        <authorList>
            <person name="Wang C.M."/>
            <person name="Zheng Y."/>
            <person name="Sakai Y."/>
            <person name="Toyoda A."/>
            <person name="Minakuchi Y."/>
            <person name="Abe K."/>
            <person name="Yokota A."/>
            <person name="Yabe S."/>
        </authorList>
    </citation>
    <scope>NUCLEOTIDE SEQUENCE [LARGE SCALE GENOMIC DNA]</scope>
    <source>
        <strain evidence="3">Uno11</strain>
    </source>
</reference>
<dbReference type="PANTHER" id="PTHR43028">
    <property type="entry name" value="3'(2'),5'-BISPHOSPHATE NUCLEOTIDASE 1"/>
    <property type="match status" value="1"/>
</dbReference>
<accession>A0A402ACB1</accession>
<dbReference type="Pfam" id="PF00459">
    <property type="entry name" value="Inositol_P"/>
    <property type="match status" value="1"/>
</dbReference>
<keyword evidence="1" id="KW-0460">Magnesium</keyword>
<dbReference type="Proteomes" id="UP000287188">
    <property type="component" value="Unassembled WGS sequence"/>
</dbReference>
<comment type="cofactor">
    <cofactor evidence="1">
        <name>Mg(2+)</name>
        <dbReference type="ChEBI" id="CHEBI:18420"/>
    </cofactor>
</comment>
<evidence type="ECO:0000313" key="2">
    <source>
        <dbReference type="EMBL" id="GCE16721.1"/>
    </source>
</evidence>
<feature type="binding site" evidence="1">
    <location>
        <position position="86"/>
    </location>
    <ligand>
        <name>Mg(2+)</name>
        <dbReference type="ChEBI" id="CHEBI:18420"/>
        <label>1</label>
        <note>catalytic</note>
    </ligand>
</feature>
<feature type="binding site" evidence="1">
    <location>
        <position position="84"/>
    </location>
    <ligand>
        <name>Mg(2+)</name>
        <dbReference type="ChEBI" id="CHEBI:18420"/>
        <label>1</label>
        <note>catalytic</note>
    </ligand>
</feature>
<dbReference type="PANTHER" id="PTHR43028:SF5">
    <property type="entry name" value="3'(2'),5'-BISPHOSPHATE NUCLEOTIDASE 1"/>
    <property type="match status" value="1"/>
</dbReference>
<proteinExistence type="predicted"/>
<dbReference type="SUPFAM" id="SSF56655">
    <property type="entry name" value="Carbohydrate phosphatase"/>
    <property type="match status" value="1"/>
</dbReference>
<dbReference type="AlphaFoldDB" id="A0A402ACB1"/>
<feature type="binding site" evidence="1">
    <location>
        <position position="197"/>
    </location>
    <ligand>
        <name>Mg(2+)</name>
        <dbReference type="ChEBI" id="CHEBI:18420"/>
        <label>1</label>
        <note>catalytic</note>
    </ligand>
</feature>
<evidence type="ECO:0000256" key="1">
    <source>
        <dbReference type="PIRSR" id="PIRSR600760-2"/>
    </source>
</evidence>
<name>A0A402ACB1_9CHLR</name>